<accession>I7ZBR0</accession>
<dbReference type="PATRIC" id="fig|1172194.4.peg.2809"/>
<dbReference type="PANTHER" id="PTHR30435:SF2">
    <property type="entry name" value="FLAGELLAR BASAL-BODY ROD PROTEIN FLGC"/>
    <property type="match status" value="1"/>
</dbReference>
<keyword evidence="10" id="KW-1185">Reference proteome</keyword>
<keyword evidence="9" id="KW-0282">Flagellum</keyword>
<evidence type="ECO:0000256" key="3">
    <source>
        <dbReference type="ARBA" id="ARBA00017941"/>
    </source>
</evidence>
<gene>
    <name evidence="9" type="ORF">WQQ_29010</name>
</gene>
<organism evidence="9 10">
    <name type="scientific">Hydrocarboniphaga effusa AP103</name>
    <dbReference type="NCBI Taxonomy" id="1172194"/>
    <lineage>
        <taxon>Bacteria</taxon>
        <taxon>Pseudomonadati</taxon>
        <taxon>Pseudomonadota</taxon>
        <taxon>Gammaproteobacteria</taxon>
        <taxon>Nevskiales</taxon>
        <taxon>Nevskiaceae</taxon>
        <taxon>Hydrocarboniphaga</taxon>
    </lineage>
</organism>
<comment type="subunit">
    <text evidence="5 6">The basal body constitutes a major portion of the flagellar organelle and consists of four rings (L,P,S, and M) mounted on a central rod. The rod consists of about 26 subunits of FlgG in the distal portion, and FlgB, FlgC and FlgF are thought to build up the proximal portion of the rod with about 6 subunits each.</text>
</comment>
<dbReference type="NCBIfam" id="TIGR01395">
    <property type="entry name" value="FlgC"/>
    <property type="match status" value="1"/>
</dbReference>
<evidence type="ECO:0000313" key="9">
    <source>
        <dbReference type="EMBL" id="EIT69319.1"/>
    </source>
</evidence>
<feature type="domain" description="Flagellar basal-body/hook protein C-terminal" evidence="8">
    <location>
        <begin position="89"/>
        <end position="133"/>
    </location>
</feature>
<keyword evidence="9" id="KW-0966">Cell projection</keyword>
<feature type="domain" description="Flagellar basal body rod protein N-terminal" evidence="7">
    <location>
        <begin position="10"/>
        <end position="36"/>
    </location>
</feature>
<dbReference type="InterPro" id="IPR010930">
    <property type="entry name" value="Flg_bb/hook_C_dom"/>
</dbReference>
<dbReference type="InterPro" id="IPR019776">
    <property type="entry name" value="Flagellar_basal_body_rod_CS"/>
</dbReference>
<evidence type="ECO:0000259" key="7">
    <source>
        <dbReference type="Pfam" id="PF00460"/>
    </source>
</evidence>
<proteinExistence type="inferred from homology"/>
<dbReference type="RefSeq" id="WP_007185842.1">
    <property type="nucleotide sequence ID" value="NZ_AKGD01000002.1"/>
</dbReference>
<dbReference type="Pfam" id="PF00460">
    <property type="entry name" value="Flg_bb_rod"/>
    <property type="match status" value="1"/>
</dbReference>
<dbReference type="OrthoDB" id="9794148at2"/>
<evidence type="ECO:0000259" key="8">
    <source>
        <dbReference type="Pfam" id="PF06429"/>
    </source>
</evidence>
<evidence type="ECO:0000313" key="10">
    <source>
        <dbReference type="Proteomes" id="UP000003704"/>
    </source>
</evidence>
<evidence type="ECO:0000256" key="4">
    <source>
        <dbReference type="ARBA" id="ARBA00023143"/>
    </source>
</evidence>
<comment type="subcellular location">
    <subcellularLocation>
        <location evidence="1 6">Bacterial flagellum basal body</location>
    </subcellularLocation>
</comment>
<evidence type="ECO:0000256" key="1">
    <source>
        <dbReference type="ARBA" id="ARBA00004117"/>
    </source>
</evidence>
<dbReference type="InterPro" id="IPR006299">
    <property type="entry name" value="FlgC"/>
</dbReference>
<dbReference type="STRING" id="1172194.WQQ_29010"/>
<sequence length="135" mass="14458">MSSFRIFDITGSALSAQSVRLNTVASNLANADSVAGDPSQVYRAHMPVFKAAAELGGENTPGVRVTDVVQSQAEPDKRYEPGHPLADADGYVYAPKVNVVEQMVDMISASRAYQSNVELMNTAKDLALRTLSLGR</sequence>
<keyword evidence="9" id="KW-0969">Cilium</keyword>
<dbReference type="AlphaFoldDB" id="I7ZBR0"/>
<dbReference type="Pfam" id="PF06429">
    <property type="entry name" value="Flg_bbr_C"/>
    <property type="match status" value="1"/>
</dbReference>
<dbReference type="PROSITE" id="PS00588">
    <property type="entry name" value="FLAGELLA_BB_ROD"/>
    <property type="match status" value="1"/>
</dbReference>
<dbReference type="EMBL" id="AKGD01000002">
    <property type="protein sequence ID" value="EIT69319.1"/>
    <property type="molecule type" value="Genomic_DNA"/>
</dbReference>
<evidence type="ECO:0000256" key="6">
    <source>
        <dbReference type="RuleBase" id="RU362062"/>
    </source>
</evidence>
<protein>
    <recommendedName>
        <fullName evidence="3 6">Flagellar basal-body rod protein FlgC</fullName>
    </recommendedName>
</protein>
<dbReference type="GO" id="GO:0071978">
    <property type="term" value="P:bacterial-type flagellum-dependent swarming motility"/>
    <property type="evidence" value="ECO:0007669"/>
    <property type="project" value="TreeGrafter"/>
</dbReference>
<dbReference type="Proteomes" id="UP000003704">
    <property type="component" value="Unassembled WGS sequence"/>
</dbReference>
<reference evidence="9 10" key="1">
    <citation type="journal article" date="2012" name="J. Bacteriol.">
        <title>Genome Sequence of n-Alkane-Degrading Hydrocarboniphaga effusa Strain AP103T (ATCC BAA-332T).</title>
        <authorList>
            <person name="Chang H.K."/>
            <person name="Zylstra G.J."/>
            <person name="Chae J.C."/>
        </authorList>
    </citation>
    <scope>NUCLEOTIDE SEQUENCE [LARGE SCALE GENOMIC DNA]</scope>
    <source>
        <strain evidence="9 10">AP103</strain>
    </source>
</reference>
<evidence type="ECO:0000256" key="5">
    <source>
        <dbReference type="ARBA" id="ARBA00025933"/>
    </source>
</evidence>
<name>I7ZBR0_9GAMM</name>
<dbReference type="GO" id="GO:0030694">
    <property type="term" value="C:bacterial-type flagellum basal body, rod"/>
    <property type="evidence" value="ECO:0007669"/>
    <property type="project" value="UniProtKB-UniRule"/>
</dbReference>
<dbReference type="PANTHER" id="PTHR30435">
    <property type="entry name" value="FLAGELLAR PROTEIN"/>
    <property type="match status" value="1"/>
</dbReference>
<dbReference type="InterPro" id="IPR001444">
    <property type="entry name" value="Flag_bb_rod_N"/>
</dbReference>
<keyword evidence="4 6" id="KW-0975">Bacterial flagellum</keyword>
<comment type="caution">
    <text evidence="9">The sequence shown here is derived from an EMBL/GenBank/DDBJ whole genome shotgun (WGS) entry which is preliminary data.</text>
</comment>
<evidence type="ECO:0000256" key="2">
    <source>
        <dbReference type="ARBA" id="ARBA00009677"/>
    </source>
</evidence>
<comment type="similarity">
    <text evidence="2">Belongs to the flagella basal body rod proteins family.</text>
</comment>